<feature type="signal peptide" evidence="2">
    <location>
        <begin position="1"/>
        <end position="17"/>
    </location>
</feature>
<protein>
    <submittedName>
        <fullName evidence="3">Uncharacterized protein</fullName>
    </submittedName>
</protein>
<keyword evidence="1" id="KW-0472">Membrane</keyword>
<evidence type="ECO:0000313" key="3">
    <source>
        <dbReference type="EMBL" id="EOB12750.1"/>
    </source>
</evidence>
<accession>R0MF37</accession>
<name>R0MF37_NOSB1</name>
<proteinExistence type="predicted"/>
<organism evidence="3 4">
    <name type="scientific">Nosema bombycis (strain CQ1 / CVCC 102059)</name>
    <name type="common">Microsporidian parasite</name>
    <name type="synonym">Pebrine of silkworm</name>
    <dbReference type="NCBI Taxonomy" id="578461"/>
    <lineage>
        <taxon>Eukaryota</taxon>
        <taxon>Fungi</taxon>
        <taxon>Fungi incertae sedis</taxon>
        <taxon>Microsporidia</taxon>
        <taxon>Nosematidae</taxon>
        <taxon>Nosema</taxon>
    </lineage>
</organism>
<keyword evidence="1" id="KW-1133">Transmembrane helix</keyword>
<reference evidence="3 4" key="1">
    <citation type="journal article" date="2013" name="BMC Genomics">
        <title>Comparative genomics of parasitic silkworm microsporidia reveal an association between genome expansion and host adaptation.</title>
        <authorList>
            <person name="Pan G."/>
            <person name="Xu J."/>
            <person name="Li T."/>
            <person name="Xia Q."/>
            <person name="Liu S.L."/>
            <person name="Zhang G."/>
            <person name="Li S."/>
            <person name="Li C."/>
            <person name="Liu H."/>
            <person name="Yang L."/>
            <person name="Liu T."/>
            <person name="Zhang X."/>
            <person name="Wu Z."/>
            <person name="Fan W."/>
            <person name="Dang X."/>
            <person name="Xiang H."/>
            <person name="Tao M."/>
            <person name="Li Y."/>
            <person name="Hu J."/>
            <person name="Li Z."/>
            <person name="Lin L."/>
            <person name="Luo J."/>
            <person name="Geng L."/>
            <person name="Wang L."/>
            <person name="Long M."/>
            <person name="Wan Y."/>
            <person name="He N."/>
            <person name="Zhang Z."/>
            <person name="Lu C."/>
            <person name="Keeling P.J."/>
            <person name="Wang J."/>
            <person name="Xiang Z."/>
            <person name="Zhou Z."/>
        </authorList>
    </citation>
    <scope>NUCLEOTIDE SEQUENCE [LARGE SCALE GENOMIC DNA]</scope>
    <source>
        <strain evidence="4">CQ1 / CVCC 102059</strain>
    </source>
</reference>
<feature type="chain" id="PRO_5004355155" evidence="2">
    <location>
        <begin position="18"/>
        <end position="480"/>
    </location>
</feature>
<dbReference type="EMBL" id="KB909279">
    <property type="protein sequence ID" value="EOB12750.1"/>
    <property type="molecule type" value="Genomic_DNA"/>
</dbReference>
<evidence type="ECO:0000313" key="4">
    <source>
        <dbReference type="Proteomes" id="UP000016927"/>
    </source>
</evidence>
<keyword evidence="1" id="KW-0812">Transmembrane</keyword>
<evidence type="ECO:0000256" key="1">
    <source>
        <dbReference type="SAM" id="Phobius"/>
    </source>
</evidence>
<dbReference type="HOGENOM" id="CLU_044878_0_0_1"/>
<dbReference type="AlphaFoldDB" id="R0MF37"/>
<gene>
    <name evidence="3" type="ORF">NBO_371g0004</name>
</gene>
<dbReference type="Proteomes" id="UP000016927">
    <property type="component" value="Unassembled WGS sequence"/>
</dbReference>
<feature type="transmembrane region" description="Helical" evidence="1">
    <location>
        <begin position="456"/>
        <end position="476"/>
    </location>
</feature>
<evidence type="ECO:0000256" key="2">
    <source>
        <dbReference type="SAM" id="SignalP"/>
    </source>
</evidence>
<keyword evidence="2" id="KW-0732">Signal</keyword>
<sequence length="480" mass="55615">MTMDLILLLQYFKTVLGGVSPKKSTKKDKFTTFYIKSALNISEIQIIDTSKEPGIVIKTIKVNDDIRCKNEKDEDGLAIIKYVFKIKEKKEILSRDKFKLHIFSDNDLIGILSDFSFYENDSRIIMVNLFKPKMVFDEKKSAAVINQSEKKIKKGMNDITLSNSLDVMPETVLYEKVEKQKSDAKQFINSILRLEYEVISLFEIGAAYYREIQLVNKKIGNITSDIETIPFEHDKNALEIQKNNLFDNKKKLDKLKIRNEAIINEKIAKKKRLSDQLNNVFDDYHKLILESCKSKIIVYSTSKNDHADKGKKVKRIRNTSLSIKYLFVDEARGEQQNNLQNPEDSLISSARENNAELEDFISENKPVNDLLSKDIMYQEDDKKETVFESTEISIFETPDEFKSNETISEDETLINNALNNRNNEQLYPVKNFSSNDKDSELISINDKKKKFFENKVFILFGLVLGLSTFLGLIFYLKHKK</sequence>
<keyword evidence="4" id="KW-1185">Reference proteome</keyword>
<dbReference type="VEuPathDB" id="MicrosporidiaDB:NBO_371g0004"/>